<dbReference type="GO" id="GO:0005524">
    <property type="term" value="F:ATP binding"/>
    <property type="evidence" value="ECO:0007669"/>
    <property type="project" value="InterPro"/>
</dbReference>
<dbReference type="PANTHER" id="PTHR12984">
    <property type="entry name" value="SCY1-RELATED S/T PROTEIN KINASE-LIKE"/>
    <property type="match status" value="1"/>
</dbReference>
<dbReference type="RefSeq" id="XP_058342464.1">
    <property type="nucleotide sequence ID" value="XM_058486878.1"/>
</dbReference>
<feature type="compositionally biased region" description="Polar residues" evidence="1">
    <location>
        <begin position="740"/>
        <end position="749"/>
    </location>
</feature>
<keyword evidence="4" id="KW-1185">Reference proteome</keyword>
<comment type="caution">
    <text evidence="3">The sequence shown here is derived from an EMBL/GenBank/DDBJ whole genome shotgun (WGS) entry which is preliminary data.</text>
</comment>
<feature type="compositionally biased region" description="Low complexity" evidence="1">
    <location>
        <begin position="601"/>
        <end position="613"/>
    </location>
</feature>
<evidence type="ECO:0000259" key="2">
    <source>
        <dbReference type="PROSITE" id="PS50011"/>
    </source>
</evidence>
<dbReference type="GeneID" id="83214263"/>
<dbReference type="CDD" id="cd14011">
    <property type="entry name" value="PK_SCY1_like"/>
    <property type="match status" value="1"/>
</dbReference>
<reference evidence="3 4" key="1">
    <citation type="submission" date="2023-03" db="EMBL/GenBank/DDBJ databases">
        <title>Genome sequence of Lichtheimia ornata CBS 291.66.</title>
        <authorList>
            <person name="Mohabir J.T."/>
            <person name="Shea T.P."/>
            <person name="Kurbessoian T."/>
            <person name="Berby B."/>
            <person name="Fontaine J."/>
            <person name="Livny J."/>
            <person name="Gnirke A."/>
            <person name="Stajich J.E."/>
            <person name="Cuomo C.A."/>
        </authorList>
    </citation>
    <scope>NUCLEOTIDE SEQUENCE [LARGE SCALE GENOMIC DNA]</scope>
    <source>
        <strain evidence="3">CBS 291.66</strain>
    </source>
</reference>
<dbReference type="Pfam" id="PF00069">
    <property type="entry name" value="Pkinase"/>
    <property type="match status" value="1"/>
</dbReference>
<feature type="compositionally biased region" description="Polar residues" evidence="1">
    <location>
        <begin position="721"/>
        <end position="732"/>
    </location>
</feature>
<feature type="domain" description="Protein kinase" evidence="2">
    <location>
        <begin position="20"/>
        <end position="310"/>
    </location>
</feature>
<feature type="region of interest" description="Disordered" evidence="1">
    <location>
        <begin position="592"/>
        <end position="617"/>
    </location>
</feature>
<accession>A0AAD7V4M3</accession>
<dbReference type="InterPro" id="IPR000719">
    <property type="entry name" value="Prot_kinase_dom"/>
</dbReference>
<evidence type="ECO:0000313" key="4">
    <source>
        <dbReference type="Proteomes" id="UP001234581"/>
    </source>
</evidence>
<dbReference type="InterPro" id="IPR011009">
    <property type="entry name" value="Kinase-like_dom_sf"/>
</dbReference>
<dbReference type="PANTHER" id="PTHR12984:SF6">
    <property type="entry name" value="SCY1-LIKE PROTEIN 2"/>
    <property type="match status" value="1"/>
</dbReference>
<dbReference type="GO" id="GO:0004672">
    <property type="term" value="F:protein kinase activity"/>
    <property type="evidence" value="ECO:0007669"/>
    <property type="project" value="InterPro"/>
</dbReference>
<proteinExistence type="predicted"/>
<evidence type="ECO:0000256" key="1">
    <source>
        <dbReference type="SAM" id="MobiDB-lite"/>
    </source>
</evidence>
<dbReference type="PROSITE" id="PS50011">
    <property type="entry name" value="PROTEIN_KINASE_DOM"/>
    <property type="match status" value="1"/>
</dbReference>
<dbReference type="Gene3D" id="3.30.200.20">
    <property type="entry name" value="Phosphorylase Kinase, domain 1"/>
    <property type="match status" value="1"/>
</dbReference>
<dbReference type="EMBL" id="JARTCD010000031">
    <property type="protein sequence ID" value="KAJ8657551.1"/>
    <property type="molecule type" value="Genomic_DNA"/>
</dbReference>
<dbReference type="Gene3D" id="1.25.10.10">
    <property type="entry name" value="Leucine-rich Repeat Variant"/>
    <property type="match status" value="1"/>
</dbReference>
<organism evidence="3 4">
    <name type="scientific">Lichtheimia ornata</name>
    <dbReference type="NCBI Taxonomy" id="688661"/>
    <lineage>
        <taxon>Eukaryota</taxon>
        <taxon>Fungi</taxon>
        <taxon>Fungi incertae sedis</taxon>
        <taxon>Mucoromycota</taxon>
        <taxon>Mucoromycotina</taxon>
        <taxon>Mucoromycetes</taxon>
        <taxon>Mucorales</taxon>
        <taxon>Lichtheimiaceae</taxon>
        <taxon>Lichtheimia</taxon>
    </lineage>
</organism>
<gene>
    <name evidence="3" type="ORF">O0I10_006853</name>
</gene>
<evidence type="ECO:0000313" key="3">
    <source>
        <dbReference type="EMBL" id="KAJ8657551.1"/>
    </source>
</evidence>
<dbReference type="Gene3D" id="1.10.510.10">
    <property type="entry name" value="Transferase(Phosphotransferase) domain 1"/>
    <property type="match status" value="1"/>
</dbReference>
<dbReference type="AlphaFoldDB" id="A0AAD7V4M3"/>
<dbReference type="SUPFAM" id="SSF48371">
    <property type="entry name" value="ARM repeat"/>
    <property type="match status" value="1"/>
</dbReference>
<feature type="compositionally biased region" description="Low complexity" evidence="1">
    <location>
        <begin position="687"/>
        <end position="709"/>
    </location>
</feature>
<feature type="compositionally biased region" description="Low complexity" evidence="1">
    <location>
        <begin position="805"/>
        <end position="825"/>
    </location>
</feature>
<feature type="compositionally biased region" description="Low complexity" evidence="1">
    <location>
        <begin position="835"/>
        <end position="847"/>
    </location>
</feature>
<dbReference type="Proteomes" id="UP001234581">
    <property type="component" value="Unassembled WGS sequence"/>
</dbReference>
<dbReference type="InterPro" id="IPR016024">
    <property type="entry name" value="ARM-type_fold"/>
</dbReference>
<protein>
    <recommendedName>
        <fullName evidence="2">Protein kinase domain-containing protein</fullName>
    </recommendedName>
</protein>
<name>A0AAD7V4M3_9FUNG</name>
<sequence length="861" mass="95226">MSAAIYSFINSITNSITSRYDIKAQISSAGLWKIYLGLRKTTGKHVAIFIFEKRSLDTGFRRERGASKSDTEKVYELLKREASNLARLRHPSILEVVEPVSESRSSIAFVTEPLLGTLSHLLKMENSYSSSRSDTTYEIDELEIQKGLLQVGKGMQFMNDAKVVHHNLTPDAIFVNAKGDWKIGGLGFGVFLNNPDDASRGSMYEYNDYLPEPCQINLDYAAPEYVLDGEVSESNDIFSLGCLAYAIHNKGVALLQTFNNLRTYERKIQSLSTTSFNKMPVHLQEVIRRLLARYPSQRLTPAEFQNSKYFDNILVSTMKFLESFPEKTREEKSQFMKGLPRVLSQFPERVLRRKILPSLLEELKNHPLLPYTIPNVFLIVEQLNQREFCDLVLPSLKPVFSVRDPPQNMIVLLEKLDILQQKTPRETFRDDIMPLVYAAIEAPTAVVQEKALRIVPKLAESLDYTTVKNSLFPKVQMLFAQTTILSVKVSCLICFHSMIKVIDKYTMQEKMVPLLKNIKTKEPAVMLATLAVYDELGKFLDKEIIATEILPQLWRMSFGPLLNLAQFQKFMKTIRELTNRVEEAHTRHLREVKSLEDQTKSTSTAATSSANGNGVVGGGDDVSFEALVQGQGSQSKTLTPDLFSSEIGSSNPPSPARMTPPLAATSAQPPSNRSSFGSSHGGGWHNTSTQSTLMPTLSPSSSPMRLPQPTTTTATVMANASPMNSTFRPSHMTSSTTSSLDWSMSNNKIPSLAAPPSFQNTPALPPPSSTSSLMPSTATTTTNTMAPTSSGPNYNAFRGMGATMPSSSPSLTPTTLTPNTSRPSSMTTLQPLSMSNQSSGQSLQPQSGRKSNNLMAFDPLG</sequence>
<feature type="region of interest" description="Disordered" evidence="1">
    <location>
        <begin position="629"/>
        <end position="709"/>
    </location>
</feature>
<dbReference type="InterPro" id="IPR011989">
    <property type="entry name" value="ARM-like"/>
</dbReference>
<dbReference type="InterPro" id="IPR051177">
    <property type="entry name" value="CIK-Related_Protein"/>
</dbReference>
<dbReference type="SUPFAM" id="SSF56112">
    <property type="entry name" value="Protein kinase-like (PK-like)"/>
    <property type="match status" value="1"/>
</dbReference>
<feature type="region of interest" description="Disordered" evidence="1">
    <location>
        <begin position="721"/>
        <end position="861"/>
    </location>
</feature>
<feature type="compositionally biased region" description="Low complexity" evidence="1">
    <location>
        <begin position="769"/>
        <end position="790"/>
    </location>
</feature>